<keyword evidence="3" id="KW-1185">Reference proteome</keyword>
<evidence type="ECO:0000313" key="3">
    <source>
        <dbReference type="Proteomes" id="UP000791440"/>
    </source>
</evidence>
<protein>
    <submittedName>
        <fullName evidence="2">Uncharacterized protein</fullName>
    </submittedName>
</protein>
<dbReference type="AlphaFoldDB" id="A0A921YT16"/>
<evidence type="ECO:0000313" key="2">
    <source>
        <dbReference type="EMBL" id="KAG6445016.1"/>
    </source>
</evidence>
<feature type="coiled-coil region" evidence="1">
    <location>
        <begin position="121"/>
        <end position="155"/>
    </location>
</feature>
<gene>
    <name evidence="2" type="ORF">O3G_MSEX003675</name>
</gene>
<reference evidence="2" key="1">
    <citation type="journal article" date="2016" name="Insect Biochem. Mol. Biol.">
        <title>Multifaceted biological insights from a draft genome sequence of the tobacco hornworm moth, Manduca sexta.</title>
        <authorList>
            <person name="Kanost M.R."/>
            <person name="Arrese E.L."/>
            <person name="Cao X."/>
            <person name="Chen Y.R."/>
            <person name="Chellapilla S."/>
            <person name="Goldsmith M.R."/>
            <person name="Grosse-Wilde E."/>
            <person name="Heckel D.G."/>
            <person name="Herndon N."/>
            <person name="Jiang H."/>
            <person name="Papanicolaou A."/>
            <person name="Qu J."/>
            <person name="Soulages J.L."/>
            <person name="Vogel H."/>
            <person name="Walters J."/>
            <person name="Waterhouse R.M."/>
            <person name="Ahn S.J."/>
            <person name="Almeida F.C."/>
            <person name="An C."/>
            <person name="Aqrawi P."/>
            <person name="Bretschneider A."/>
            <person name="Bryant W.B."/>
            <person name="Bucks S."/>
            <person name="Chao H."/>
            <person name="Chevignon G."/>
            <person name="Christen J.M."/>
            <person name="Clarke D.F."/>
            <person name="Dittmer N.T."/>
            <person name="Ferguson L.C.F."/>
            <person name="Garavelou S."/>
            <person name="Gordon K.H.J."/>
            <person name="Gunaratna R.T."/>
            <person name="Han Y."/>
            <person name="Hauser F."/>
            <person name="He Y."/>
            <person name="Heidel-Fischer H."/>
            <person name="Hirsh A."/>
            <person name="Hu Y."/>
            <person name="Jiang H."/>
            <person name="Kalra D."/>
            <person name="Klinner C."/>
            <person name="Konig C."/>
            <person name="Kovar C."/>
            <person name="Kroll A.R."/>
            <person name="Kuwar S.S."/>
            <person name="Lee S.L."/>
            <person name="Lehman R."/>
            <person name="Li K."/>
            <person name="Li Z."/>
            <person name="Liang H."/>
            <person name="Lovelace S."/>
            <person name="Lu Z."/>
            <person name="Mansfield J.H."/>
            <person name="McCulloch K.J."/>
            <person name="Mathew T."/>
            <person name="Morton B."/>
            <person name="Muzny D.M."/>
            <person name="Neunemann D."/>
            <person name="Ongeri F."/>
            <person name="Pauchet Y."/>
            <person name="Pu L.L."/>
            <person name="Pyrousis I."/>
            <person name="Rao X.J."/>
            <person name="Redding A."/>
            <person name="Roesel C."/>
            <person name="Sanchez-Gracia A."/>
            <person name="Schaack S."/>
            <person name="Shukla A."/>
            <person name="Tetreau G."/>
            <person name="Wang Y."/>
            <person name="Xiong G.H."/>
            <person name="Traut W."/>
            <person name="Walsh T.K."/>
            <person name="Worley K.C."/>
            <person name="Wu D."/>
            <person name="Wu W."/>
            <person name="Wu Y.Q."/>
            <person name="Zhang X."/>
            <person name="Zou Z."/>
            <person name="Zucker H."/>
            <person name="Briscoe A.D."/>
            <person name="Burmester T."/>
            <person name="Clem R.J."/>
            <person name="Feyereisen R."/>
            <person name="Grimmelikhuijzen C.J.P."/>
            <person name="Hamodrakas S.J."/>
            <person name="Hansson B.S."/>
            <person name="Huguet E."/>
            <person name="Jermiin L.S."/>
            <person name="Lan Q."/>
            <person name="Lehman H.K."/>
            <person name="Lorenzen M."/>
            <person name="Merzendorfer H."/>
            <person name="Michalopoulos I."/>
            <person name="Morton D.B."/>
            <person name="Muthukrishnan S."/>
            <person name="Oakeshott J.G."/>
            <person name="Palmer W."/>
            <person name="Park Y."/>
            <person name="Passarelli A.L."/>
            <person name="Rozas J."/>
            <person name="Schwartz L.M."/>
            <person name="Smith W."/>
            <person name="Southgate A."/>
            <person name="Vilcinskas A."/>
            <person name="Vogt R."/>
            <person name="Wang P."/>
            <person name="Werren J."/>
            <person name="Yu X.Q."/>
            <person name="Zhou J.J."/>
            <person name="Brown S.J."/>
            <person name="Scherer S.E."/>
            <person name="Richards S."/>
            <person name="Blissard G.W."/>
        </authorList>
    </citation>
    <scope>NUCLEOTIDE SEQUENCE</scope>
</reference>
<keyword evidence="1" id="KW-0175">Coiled coil</keyword>
<comment type="caution">
    <text evidence="2">The sequence shown here is derived from an EMBL/GenBank/DDBJ whole genome shotgun (WGS) entry which is preliminary data.</text>
</comment>
<organism evidence="2 3">
    <name type="scientific">Manduca sexta</name>
    <name type="common">Tobacco hawkmoth</name>
    <name type="synonym">Tobacco hornworm</name>
    <dbReference type="NCBI Taxonomy" id="7130"/>
    <lineage>
        <taxon>Eukaryota</taxon>
        <taxon>Metazoa</taxon>
        <taxon>Ecdysozoa</taxon>
        <taxon>Arthropoda</taxon>
        <taxon>Hexapoda</taxon>
        <taxon>Insecta</taxon>
        <taxon>Pterygota</taxon>
        <taxon>Neoptera</taxon>
        <taxon>Endopterygota</taxon>
        <taxon>Lepidoptera</taxon>
        <taxon>Glossata</taxon>
        <taxon>Ditrysia</taxon>
        <taxon>Bombycoidea</taxon>
        <taxon>Sphingidae</taxon>
        <taxon>Sphinginae</taxon>
        <taxon>Sphingini</taxon>
        <taxon>Manduca</taxon>
    </lineage>
</organism>
<dbReference type="Proteomes" id="UP000791440">
    <property type="component" value="Unassembled WGS sequence"/>
</dbReference>
<sequence length="225" mass="25360">MSNDSYIYVNARENCGAIMHVYRYEDVNASSLQRVEAIANQQRNEQLPETDRNLSLELADPSGPPTLATSALHALDLQFCAQGVTTIHSPTTPPYPPPQQLFPVQQLATNLNQHQLQELQQQQLQQLAVQQQQQHQQQQQQQKKQQQQQQQQQQQYVQDLQRPENYVVAPAAEDSSASAAEARELGAVLAYLQREVPSLVALPPNELRSLVLQASTPHTTNYHII</sequence>
<accession>A0A921YT16</accession>
<evidence type="ECO:0000256" key="1">
    <source>
        <dbReference type="SAM" id="Coils"/>
    </source>
</evidence>
<dbReference type="EMBL" id="JH668315">
    <property type="protein sequence ID" value="KAG6445016.1"/>
    <property type="molecule type" value="Genomic_DNA"/>
</dbReference>
<reference evidence="2" key="2">
    <citation type="submission" date="2020-12" db="EMBL/GenBank/DDBJ databases">
        <authorList>
            <person name="Kanost M."/>
        </authorList>
    </citation>
    <scope>NUCLEOTIDE SEQUENCE</scope>
</reference>
<name>A0A921YT16_MANSE</name>
<proteinExistence type="predicted"/>